<dbReference type="Proteomes" id="UP000030710">
    <property type="component" value="Unassembled WGS sequence"/>
</dbReference>
<protein>
    <submittedName>
        <fullName evidence="1">Uncharacterized protein</fullName>
    </submittedName>
</protein>
<evidence type="ECO:0000313" key="1">
    <source>
        <dbReference type="EMBL" id="ERG93763.1"/>
    </source>
</evidence>
<evidence type="ECO:0000313" key="2">
    <source>
        <dbReference type="Proteomes" id="UP000030710"/>
    </source>
</evidence>
<organism evidence="1 2">
    <name type="scientific">Haloquadratum walsbyi J07HQW2</name>
    <dbReference type="NCBI Taxonomy" id="1238425"/>
    <lineage>
        <taxon>Archaea</taxon>
        <taxon>Methanobacteriati</taxon>
        <taxon>Methanobacteriota</taxon>
        <taxon>Stenosarchaea group</taxon>
        <taxon>Halobacteria</taxon>
        <taxon>Halobacteriales</taxon>
        <taxon>Haloferacaceae</taxon>
        <taxon>Haloquadratum</taxon>
    </lineage>
</organism>
<dbReference type="HOGENOM" id="CLU_1507356_0_0_2"/>
<reference evidence="1 2" key="1">
    <citation type="journal article" date="2013" name="PLoS ONE">
        <title>Assembly-driven community genomics of a hypersaline microbial ecosystem.</title>
        <authorList>
            <person name="Podell S."/>
            <person name="Ugalde J.A."/>
            <person name="Narasingarao P."/>
            <person name="Banfield J.F."/>
            <person name="Heidelberg K.B."/>
            <person name="Allen E.E."/>
        </authorList>
    </citation>
    <scope>NUCLEOTIDE SEQUENCE [LARGE SCALE GENOMIC DNA]</scope>
    <source>
        <strain evidence="2">J07HQW2</strain>
    </source>
</reference>
<accession>U1NAW8</accession>
<sequence length="178" mass="19892">MTAGWVREDDYDDLQTTVRVATDVAPRLRGASSDLESVSDGLQQEWTTALKEEISAEEFDAVAQKLDQLETMIEFTTLRDQVNSSVSSVDTEKMSNLIDSLMTPNVEPDESDIAYCEAAATAISDYQSAQSTLRSYDLSGILDKLNKSLKSREAATRNLKRVNRFSTRLRSSNRSEKH</sequence>
<dbReference type="EMBL" id="KE356561">
    <property type="protein sequence ID" value="ERG93763.1"/>
    <property type="molecule type" value="Genomic_DNA"/>
</dbReference>
<gene>
    <name evidence="1" type="ORF">J07HQW2_00197</name>
</gene>
<proteinExistence type="predicted"/>
<dbReference type="RefSeq" id="WP_021053257.1">
    <property type="nucleotide sequence ID" value="NZ_KE356561.1"/>
</dbReference>
<dbReference type="AlphaFoldDB" id="U1NAW8"/>
<name>U1NAW8_9EURY</name>